<dbReference type="AlphaFoldDB" id="A0A067MM83"/>
<dbReference type="EMBL" id="KL198026">
    <property type="protein sequence ID" value="KDQ16669.1"/>
    <property type="molecule type" value="Genomic_DNA"/>
</dbReference>
<organism evidence="2 3">
    <name type="scientific">Botryobasidium botryosum (strain FD-172 SS1)</name>
    <dbReference type="NCBI Taxonomy" id="930990"/>
    <lineage>
        <taxon>Eukaryota</taxon>
        <taxon>Fungi</taxon>
        <taxon>Dikarya</taxon>
        <taxon>Basidiomycota</taxon>
        <taxon>Agaricomycotina</taxon>
        <taxon>Agaricomycetes</taxon>
        <taxon>Cantharellales</taxon>
        <taxon>Botryobasidiaceae</taxon>
        <taxon>Botryobasidium</taxon>
    </lineage>
</organism>
<evidence type="ECO:0000313" key="2">
    <source>
        <dbReference type="EMBL" id="KDQ16669.1"/>
    </source>
</evidence>
<keyword evidence="3" id="KW-1185">Reference proteome</keyword>
<dbReference type="HOGENOM" id="CLU_1414944_0_0_1"/>
<proteinExistence type="predicted"/>
<evidence type="ECO:0000313" key="3">
    <source>
        <dbReference type="Proteomes" id="UP000027195"/>
    </source>
</evidence>
<evidence type="ECO:0000256" key="1">
    <source>
        <dbReference type="SAM" id="MobiDB-lite"/>
    </source>
</evidence>
<gene>
    <name evidence="2" type="ORF">BOTBODRAFT_172787</name>
</gene>
<dbReference type="InParanoid" id="A0A067MM83"/>
<reference evidence="3" key="1">
    <citation type="journal article" date="2014" name="Proc. Natl. Acad. Sci. U.S.A.">
        <title>Extensive sampling of basidiomycete genomes demonstrates inadequacy of the white-rot/brown-rot paradigm for wood decay fungi.</title>
        <authorList>
            <person name="Riley R."/>
            <person name="Salamov A.A."/>
            <person name="Brown D.W."/>
            <person name="Nagy L.G."/>
            <person name="Floudas D."/>
            <person name="Held B.W."/>
            <person name="Levasseur A."/>
            <person name="Lombard V."/>
            <person name="Morin E."/>
            <person name="Otillar R."/>
            <person name="Lindquist E.A."/>
            <person name="Sun H."/>
            <person name="LaButti K.M."/>
            <person name="Schmutz J."/>
            <person name="Jabbour D."/>
            <person name="Luo H."/>
            <person name="Baker S.E."/>
            <person name="Pisabarro A.G."/>
            <person name="Walton J.D."/>
            <person name="Blanchette R.A."/>
            <person name="Henrissat B."/>
            <person name="Martin F."/>
            <person name="Cullen D."/>
            <person name="Hibbett D.S."/>
            <person name="Grigoriev I.V."/>
        </authorList>
    </citation>
    <scope>NUCLEOTIDE SEQUENCE [LARGE SCALE GENOMIC DNA]</scope>
    <source>
        <strain evidence="3">FD-172 SS1</strain>
    </source>
</reference>
<name>A0A067MM83_BOTB1</name>
<dbReference type="Proteomes" id="UP000027195">
    <property type="component" value="Unassembled WGS sequence"/>
</dbReference>
<feature type="compositionally biased region" description="Polar residues" evidence="1">
    <location>
        <begin position="109"/>
        <end position="134"/>
    </location>
</feature>
<protein>
    <submittedName>
        <fullName evidence="2">Uncharacterized protein</fullName>
    </submittedName>
</protein>
<sequence length="192" mass="20858">MLMLKSRRISLVFGYHQSLHATPSLPNPMLDHPRNNDGGYPTALQSPRYFCDIDRRHQDLTLQANNGVHKDWKLSKTDTERNDILRGLSASTLSSDSDATHIGSDDTDTTSAGLSMPSPSHVSNNASAGNTPSFSHPHLRPAPVPDATYPHTHLCSNLPSLSTTCATHFNKIPSATPVWILMLGLVSALALE</sequence>
<feature type="region of interest" description="Disordered" evidence="1">
    <location>
        <begin position="94"/>
        <end position="142"/>
    </location>
</feature>
<accession>A0A067MM83</accession>